<evidence type="ECO:0000313" key="8">
    <source>
        <dbReference type="Proteomes" id="UP000028045"/>
    </source>
</evidence>
<sequence>MSSTEKPKVLILGHIELGYRAHDYVSSLSEIAEIVKPKSANKGDFFSECKSGALDGVVAAYRTVESASVTGNVDEELLDVLPKSLRFICHNGAGYDSINVSACTARGIRVSNTPTAVDDATADITIWLLLGALRNLPVSMATLRAGTWRGKTPPALGHDPQGKVLGILGMGGIGRNLAQKARAFGMRIRYYNRSKLSPELEEGAEYVSFETLLKESDVLSLNLPLNAATRHIISTDQFALMKPGVVIVNTARGAVMDEAALVAALDSGKVASAGLDVFEDEPEIHPGLLSNDKVLLVPHMGTYTHETHLKMEEWALENVRAAVLEGRLKSIVAEQKSLQ</sequence>
<dbReference type="InterPro" id="IPR006139">
    <property type="entry name" value="D-isomer_2_OHA_DH_cat_dom"/>
</dbReference>
<evidence type="ECO:0000256" key="4">
    <source>
        <dbReference type="RuleBase" id="RU003719"/>
    </source>
</evidence>
<feature type="domain" description="D-isomer specific 2-hydroxyacid dehydrogenase catalytic" evidence="5">
    <location>
        <begin position="69"/>
        <end position="332"/>
    </location>
</feature>
<name>A0A084AXI0_STACB</name>
<dbReference type="Pfam" id="PF00389">
    <property type="entry name" value="2-Hacid_dh"/>
    <property type="match status" value="1"/>
</dbReference>
<dbReference type="PROSITE" id="PS00670">
    <property type="entry name" value="D_2_HYDROXYACID_DH_2"/>
    <property type="match status" value="1"/>
</dbReference>
<dbReference type="Gene3D" id="3.40.50.720">
    <property type="entry name" value="NAD(P)-binding Rossmann-like Domain"/>
    <property type="match status" value="2"/>
</dbReference>
<keyword evidence="3" id="KW-0520">NAD</keyword>
<dbReference type="PROSITE" id="PS00671">
    <property type="entry name" value="D_2_HYDROXYACID_DH_3"/>
    <property type="match status" value="1"/>
</dbReference>
<dbReference type="InterPro" id="IPR029753">
    <property type="entry name" value="D-isomer_DH_CS"/>
</dbReference>
<dbReference type="Proteomes" id="UP000028045">
    <property type="component" value="Unassembled WGS sequence"/>
</dbReference>
<reference evidence="7 8" key="1">
    <citation type="journal article" date="2014" name="BMC Genomics">
        <title>Comparative genome sequencing reveals chemotype-specific gene clusters in the toxigenic black mold Stachybotrys.</title>
        <authorList>
            <person name="Semeiks J."/>
            <person name="Borek D."/>
            <person name="Otwinowski Z."/>
            <person name="Grishin N.V."/>
        </authorList>
    </citation>
    <scope>NUCLEOTIDE SEQUENCE [LARGE SCALE GENOMIC DNA]</scope>
    <source>
        <strain evidence="8">CBS 109288 / IBT 7711</strain>
    </source>
</reference>
<dbReference type="GO" id="GO:0030267">
    <property type="term" value="F:glyoxylate reductase (NADPH) activity"/>
    <property type="evidence" value="ECO:0007669"/>
    <property type="project" value="TreeGrafter"/>
</dbReference>
<dbReference type="InterPro" id="IPR029752">
    <property type="entry name" value="D-isomer_DH_CS1"/>
</dbReference>
<comment type="similarity">
    <text evidence="1 4">Belongs to the D-isomer specific 2-hydroxyacid dehydrogenase family.</text>
</comment>
<dbReference type="InterPro" id="IPR036291">
    <property type="entry name" value="NAD(P)-bd_dom_sf"/>
</dbReference>
<gene>
    <name evidence="7" type="ORF">S7711_04025</name>
</gene>
<dbReference type="SUPFAM" id="SSF52283">
    <property type="entry name" value="Formate/glycerate dehydrogenase catalytic domain-like"/>
    <property type="match status" value="1"/>
</dbReference>
<keyword evidence="2 4" id="KW-0560">Oxidoreductase</keyword>
<dbReference type="OrthoDB" id="9991913at2759"/>
<feature type="domain" description="D-isomer specific 2-hydroxyacid dehydrogenase NAD-binding" evidence="6">
    <location>
        <begin position="126"/>
        <end position="301"/>
    </location>
</feature>
<dbReference type="PANTHER" id="PTHR10996">
    <property type="entry name" value="2-HYDROXYACID DEHYDROGENASE-RELATED"/>
    <property type="match status" value="1"/>
</dbReference>
<protein>
    <submittedName>
        <fullName evidence="7">Uncharacterized protein</fullName>
    </submittedName>
</protein>
<evidence type="ECO:0000256" key="1">
    <source>
        <dbReference type="ARBA" id="ARBA00005854"/>
    </source>
</evidence>
<dbReference type="InterPro" id="IPR006140">
    <property type="entry name" value="D-isomer_DH_NAD-bd"/>
</dbReference>
<dbReference type="HOGENOM" id="CLU_019796_1_2_1"/>
<dbReference type="CDD" id="cd12168">
    <property type="entry name" value="Mand_dh_like"/>
    <property type="match status" value="1"/>
</dbReference>
<accession>A0A084AXI0</accession>
<dbReference type="SUPFAM" id="SSF51735">
    <property type="entry name" value="NAD(P)-binding Rossmann-fold domains"/>
    <property type="match status" value="1"/>
</dbReference>
<dbReference type="InterPro" id="IPR050223">
    <property type="entry name" value="D-isomer_2-hydroxyacid_DH"/>
</dbReference>
<evidence type="ECO:0000256" key="3">
    <source>
        <dbReference type="ARBA" id="ARBA00023027"/>
    </source>
</evidence>
<dbReference type="PROSITE" id="PS00065">
    <property type="entry name" value="D_2_HYDROXYACID_DH_1"/>
    <property type="match status" value="1"/>
</dbReference>
<dbReference type="PANTHER" id="PTHR10996:SF269">
    <property type="entry name" value="HYPOTHETICAL D-ISOMER SPECIFIC 2-HYDROXYACID DEHYDROGENASE (EUROFUNG)"/>
    <property type="match status" value="1"/>
</dbReference>
<dbReference type="EMBL" id="KL648500">
    <property type="protein sequence ID" value="KEY70009.1"/>
    <property type="molecule type" value="Genomic_DNA"/>
</dbReference>
<dbReference type="GO" id="GO:0016618">
    <property type="term" value="F:hydroxypyruvate reductase [NAD(P)H] activity"/>
    <property type="evidence" value="ECO:0007669"/>
    <property type="project" value="TreeGrafter"/>
</dbReference>
<proteinExistence type="inferred from homology"/>
<dbReference type="GO" id="GO:0051287">
    <property type="term" value="F:NAD binding"/>
    <property type="evidence" value="ECO:0007669"/>
    <property type="project" value="InterPro"/>
</dbReference>
<evidence type="ECO:0000313" key="7">
    <source>
        <dbReference type="EMBL" id="KEY70009.1"/>
    </source>
</evidence>
<organism evidence="7 8">
    <name type="scientific">Stachybotrys chartarum (strain CBS 109288 / IBT 7711)</name>
    <name type="common">Toxic black mold</name>
    <name type="synonym">Stilbospora chartarum</name>
    <dbReference type="NCBI Taxonomy" id="1280523"/>
    <lineage>
        <taxon>Eukaryota</taxon>
        <taxon>Fungi</taxon>
        <taxon>Dikarya</taxon>
        <taxon>Ascomycota</taxon>
        <taxon>Pezizomycotina</taxon>
        <taxon>Sordariomycetes</taxon>
        <taxon>Hypocreomycetidae</taxon>
        <taxon>Hypocreales</taxon>
        <taxon>Stachybotryaceae</taxon>
        <taxon>Stachybotrys</taxon>
    </lineage>
</organism>
<keyword evidence="8" id="KW-1185">Reference proteome</keyword>
<evidence type="ECO:0000259" key="6">
    <source>
        <dbReference type="Pfam" id="PF02826"/>
    </source>
</evidence>
<evidence type="ECO:0000259" key="5">
    <source>
        <dbReference type="Pfam" id="PF00389"/>
    </source>
</evidence>
<dbReference type="GO" id="GO:0005829">
    <property type="term" value="C:cytosol"/>
    <property type="evidence" value="ECO:0007669"/>
    <property type="project" value="TreeGrafter"/>
</dbReference>
<dbReference type="Pfam" id="PF02826">
    <property type="entry name" value="2-Hacid_dh_C"/>
    <property type="match status" value="1"/>
</dbReference>
<dbReference type="AlphaFoldDB" id="A0A084AXI0"/>
<dbReference type="FunFam" id="3.40.50.720:FF:000282">
    <property type="entry name" value="Glyoxylate reductase protein"/>
    <property type="match status" value="1"/>
</dbReference>
<evidence type="ECO:0000256" key="2">
    <source>
        <dbReference type="ARBA" id="ARBA00023002"/>
    </source>
</evidence>